<keyword evidence="4" id="KW-0010">Activator</keyword>
<dbReference type="Proteomes" id="UP000014809">
    <property type="component" value="Chromosome"/>
</dbReference>
<gene>
    <name evidence="8" type="ORF">A606_06355</name>
</gene>
<dbReference type="OrthoDB" id="9775392at2"/>
<dbReference type="InterPro" id="IPR005119">
    <property type="entry name" value="LysR_subst-bd"/>
</dbReference>
<organism evidence="8 9">
    <name type="scientific">Corynebacterium terpenotabidum Y-11</name>
    <dbReference type="NCBI Taxonomy" id="1200352"/>
    <lineage>
        <taxon>Bacteria</taxon>
        <taxon>Bacillati</taxon>
        <taxon>Actinomycetota</taxon>
        <taxon>Actinomycetes</taxon>
        <taxon>Mycobacteriales</taxon>
        <taxon>Corynebacteriaceae</taxon>
        <taxon>Corynebacterium</taxon>
    </lineage>
</organism>
<dbReference type="SUPFAM" id="SSF46785">
    <property type="entry name" value="Winged helix' DNA-binding domain"/>
    <property type="match status" value="1"/>
</dbReference>
<dbReference type="GO" id="GO:0003677">
    <property type="term" value="F:DNA binding"/>
    <property type="evidence" value="ECO:0007669"/>
    <property type="project" value="UniProtKB-KW"/>
</dbReference>
<protein>
    <recommendedName>
        <fullName evidence="6">Probable hydrogen peroxide-inducible genes activator</fullName>
    </recommendedName>
</protein>
<dbReference type="GO" id="GO:0003700">
    <property type="term" value="F:DNA-binding transcription factor activity"/>
    <property type="evidence" value="ECO:0007669"/>
    <property type="project" value="InterPro"/>
</dbReference>
<dbReference type="AlphaFoldDB" id="S4XK35"/>
<dbReference type="HOGENOM" id="CLU_039613_6_4_11"/>
<dbReference type="PROSITE" id="PS50931">
    <property type="entry name" value="HTH_LYSR"/>
    <property type="match status" value="1"/>
</dbReference>
<dbReference type="InterPro" id="IPR000847">
    <property type="entry name" value="LysR_HTH_N"/>
</dbReference>
<accession>S4XK35</accession>
<dbReference type="PATRIC" id="fig|1200352.3.peg.1291"/>
<dbReference type="Pfam" id="PF03466">
    <property type="entry name" value="LysR_substrate"/>
    <property type="match status" value="1"/>
</dbReference>
<feature type="domain" description="HTH lysR-type" evidence="7">
    <location>
        <begin position="8"/>
        <end position="65"/>
    </location>
</feature>
<evidence type="ECO:0000313" key="8">
    <source>
        <dbReference type="EMBL" id="AGP30918.1"/>
    </source>
</evidence>
<comment type="similarity">
    <text evidence="1">Belongs to the LysR transcriptional regulatory family.</text>
</comment>
<evidence type="ECO:0000256" key="4">
    <source>
        <dbReference type="ARBA" id="ARBA00023159"/>
    </source>
</evidence>
<evidence type="ECO:0000313" key="9">
    <source>
        <dbReference type="Proteomes" id="UP000014809"/>
    </source>
</evidence>
<dbReference type="SUPFAM" id="SSF53850">
    <property type="entry name" value="Periplasmic binding protein-like II"/>
    <property type="match status" value="1"/>
</dbReference>
<proteinExistence type="inferred from homology"/>
<keyword evidence="3" id="KW-0238">DNA-binding</keyword>
<dbReference type="FunFam" id="1.10.10.10:FF:000001">
    <property type="entry name" value="LysR family transcriptional regulator"/>
    <property type="match status" value="1"/>
</dbReference>
<dbReference type="PANTHER" id="PTHR30346:SF26">
    <property type="entry name" value="HYDROGEN PEROXIDE-INDUCIBLE GENES ACTIVATOR"/>
    <property type="match status" value="1"/>
</dbReference>
<dbReference type="PRINTS" id="PR00039">
    <property type="entry name" value="HTHLYSR"/>
</dbReference>
<name>S4XK35_9CORY</name>
<dbReference type="GO" id="GO:0032993">
    <property type="term" value="C:protein-DNA complex"/>
    <property type="evidence" value="ECO:0007669"/>
    <property type="project" value="TreeGrafter"/>
</dbReference>
<dbReference type="InterPro" id="IPR036390">
    <property type="entry name" value="WH_DNA-bd_sf"/>
</dbReference>
<dbReference type="eggNOG" id="COG0583">
    <property type="taxonomic scope" value="Bacteria"/>
</dbReference>
<sequence>MANKEFRPTVSQLRTFVAIAEHGHFGTAAQRLGISQPSLSQALAALEQGLGVQLIERSTRRVIVTPVGSSLLPDAQAALDGLDAFVSHARGAQGGLVGPMTLGMIPTIAPFLLPTLLRGLPDVAPQLQLRIIEEKTADLLDTLRQGGLDAALVAGPVTVPGTGEMHLFDEEFVLLTPPGHPLAGRRDLTVADLDDLDLLLLDDGHCLRDQILDLCRSASMRRDPSGAVTRAASLTTIIQCVVGGLGCTLVPLSAVAAECDRSGLSMATFAGGAAVAGREVILCHRASSGRTEDFTVIADAVVRAWEEVASRSRDVLDRQLSRG</sequence>
<dbReference type="EMBL" id="CP003696">
    <property type="protein sequence ID" value="AGP30918.1"/>
    <property type="molecule type" value="Genomic_DNA"/>
</dbReference>
<dbReference type="PANTHER" id="PTHR30346">
    <property type="entry name" value="TRANSCRIPTIONAL DUAL REGULATOR HCAR-RELATED"/>
    <property type="match status" value="1"/>
</dbReference>
<evidence type="ECO:0000256" key="6">
    <source>
        <dbReference type="ARBA" id="ARBA00040885"/>
    </source>
</evidence>
<keyword evidence="2" id="KW-0805">Transcription regulation</keyword>
<dbReference type="InterPro" id="IPR036388">
    <property type="entry name" value="WH-like_DNA-bd_sf"/>
</dbReference>
<evidence type="ECO:0000256" key="1">
    <source>
        <dbReference type="ARBA" id="ARBA00009437"/>
    </source>
</evidence>
<dbReference type="STRING" id="1200352.A606_06355"/>
<dbReference type="CDD" id="cd08411">
    <property type="entry name" value="PBP2_OxyR"/>
    <property type="match status" value="1"/>
</dbReference>
<evidence type="ECO:0000256" key="5">
    <source>
        <dbReference type="ARBA" id="ARBA00023163"/>
    </source>
</evidence>
<reference evidence="8 9" key="1">
    <citation type="submission" date="2012-06" db="EMBL/GenBank/DDBJ databases">
        <title>Complete genome sequence of Corynebacterium terpenotabidum Y-11 (=DSM 44721).</title>
        <authorList>
            <person name="Ruckert C."/>
            <person name="Albersmeier A."/>
            <person name="Al-Dilaimi A."/>
            <person name="Szczepanowski R."/>
            <person name="Kalinowski J."/>
        </authorList>
    </citation>
    <scope>NUCLEOTIDE SEQUENCE [LARGE SCALE GENOMIC DNA]</scope>
    <source>
        <strain evidence="8 9">Y-11</strain>
    </source>
</reference>
<keyword evidence="5" id="KW-0804">Transcription</keyword>
<evidence type="ECO:0000256" key="2">
    <source>
        <dbReference type="ARBA" id="ARBA00023015"/>
    </source>
</evidence>
<dbReference type="Gene3D" id="3.40.190.10">
    <property type="entry name" value="Periplasmic binding protein-like II"/>
    <property type="match status" value="2"/>
</dbReference>
<evidence type="ECO:0000259" key="7">
    <source>
        <dbReference type="PROSITE" id="PS50931"/>
    </source>
</evidence>
<dbReference type="Gene3D" id="1.10.10.10">
    <property type="entry name" value="Winged helix-like DNA-binding domain superfamily/Winged helix DNA-binding domain"/>
    <property type="match status" value="1"/>
</dbReference>
<dbReference type="RefSeq" id="WP_020441279.1">
    <property type="nucleotide sequence ID" value="NC_021663.1"/>
</dbReference>
<evidence type="ECO:0000256" key="3">
    <source>
        <dbReference type="ARBA" id="ARBA00023125"/>
    </source>
</evidence>
<dbReference type="KEGG" id="cter:A606_06355"/>
<dbReference type="Pfam" id="PF00126">
    <property type="entry name" value="HTH_1"/>
    <property type="match status" value="1"/>
</dbReference>
<keyword evidence="9" id="KW-1185">Reference proteome</keyword>